<evidence type="ECO:0000313" key="3">
    <source>
        <dbReference type="Proteomes" id="UP000187194"/>
    </source>
</evidence>
<accession>A0A1R1J733</accession>
<dbReference type="RefSeq" id="WP_076480825.1">
    <property type="nucleotide sequence ID" value="NZ_MTJZ01000045.1"/>
</dbReference>
<feature type="signal peptide" evidence="1">
    <location>
        <begin position="1"/>
        <end position="22"/>
    </location>
</feature>
<dbReference type="EMBL" id="MTJZ01000045">
    <property type="protein sequence ID" value="OMG70978.1"/>
    <property type="molecule type" value="Genomic_DNA"/>
</dbReference>
<gene>
    <name evidence="2" type="ORF">BW685_24420</name>
</gene>
<proteinExistence type="predicted"/>
<dbReference type="Proteomes" id="UP000187194">
    <property type="component" value="Unassembled WGS sequence"/>
</dbReference>
<name>A0A1R1J733_9BURK</name>
<feature type="chain" id="PRO_5012119221" description="Cytochrome c" evidence="1">
    <location>
        <begin position="23"/>
        <end position="119"/>
    </location>
</feature>
<keyword evidence="1" id="KW-0732">Signal</keyword>
<dbReference type="AlphaFoldDB" id="A0A1R1J733"/>
<organism evidence="2 3">
    <name type="scientific">Burkholderia ubonensis</name>
    <dbReference type="NCBI Taxonomy" id="101571"/>
    <lineage>
        <taxon>Bacteria</taxon>
        <taxon>Pseudomonadati</taxon>
        <taxon>Pseudomonadota</taxon>
        <taxon>Betaproteobacteria</taxon>
        <taxon>Burkholderiales</taxon>
        <taxon>Burkholderiaceae</taxon>
        <taxon>Burkholderia</taxon>
        <taxon>Burkholderia cepacia complex</taxon>
    </lineage>
</organism>
<evidence type="ECO:0000256" key="1">
    <source>
        <dbReference type="SAM" id="SignalP"/>
    </source>
</evidence>
<dbReference type="GO" id="GO:0020037">
    <property type="term" value="F:heme binding"/>
    <property type="evidence" value="ECO:0007669"/>
    <property type="project" value="InterPro"/>
</dbReference>
<evidence type="ECO:0008006" key="4">
    <source>
        <dbReference type="Google" id="ProtNLM"/>
    </source>
</evidence>
<dbReference type="GO" id="GO:0009055">
    <property type="term" value="F:electron transfer activity"/>
    <property type="evidence" value="ECO:0007669"/>
    <property type="project" value="InterPro"/>
</dbReference>
<sequence length="119" mass="12460">MTKTCAALLLAAATCATSVAMAEATGPARAAAARNIEARTVEVEMPGDTRKFPPGPGADLANLHCLACHSVGMVTRQPPLSFDEWKAEVVKMRAVYGAPLPPEAIDDLARYLTAINGKP</sequence>
<dbReference type="Gene3D" id="1.10.760.10">
    <property type="entry name" value="Cytochrome c-like domain"/>
    <property type="match status" value="1"/>
</dbReference>
<dbReference type="InterPro" id="IPR036909">
    <property type="entry name" value="Cyt_c-like_dom_sf"/>
</dbReference>
<evidence type="ECO:0000313" key="2">
    <source>
        <dbReference type="EMBL" id="OMG70978.1"/>
    </source>
</evidence>
<reference evidence="2 3" key="1">
    <citation type="submission" date="2017-01" db="EMBL/GenBank/DDBJ databases">
        <title>Phylogeographic, genomic and meropenem susceptibility analysis of Burkholderia ubonensis.</title>
        <authorList>
            <person name="Price E.P."/>
            <person name="Sarovich D.S."/>
            <person name="Webb J.R."/>
            <person name="Hall C.M."/>
            <person name="Sahl J.W."/>
            <person name="Kaestli M."/>
            <person name="Mayo M."/>
            <person name="Harrington G."/>
            <person name="Baker A.L."/>
            <person name="Sidak-Loftis L.C."/>
            <person name="Lummis M."/>
            <person name="Schupp J.M."/>
            <person name="Gillece J.D."/>
            <person name="Tuanyok A."/>
            <person name="Warner J."/>
            <person name="Busch J.D."/>
            <person name="Keim P."/>
            <person name="Currie B.J."/>
            <person name="Wagner D.M."/>
        </authorList>
    </citation>
    <scope>NUCLEOTIDE SEQUENCE [LARGE SCALE GENOMIC DNA]</scope>
    <source>
        <strain evidence="2 3">A21</strain>
    </source>
</reference>
<protein>
    <recommendedName>
        <fullName evidence="4">Cytochrome c</fullName>
    </recommendedName>
</protein>
<dbReference type="SUPFAM" id="SSF46626">
    <property type="entry name" value="Cytochrome c"/>
    <property type="match status" value="1"/>
</dbReference>
<comment type="caution">
    <text evidence="2">The sequence shown here is derived from an EMBL/GenBank/DDBJ whole genome shotgun (WGS) entry which is preliminary data.</text>
</comment>